<reference evidence="7 8" key="1">
    <citation type="journal article" date="2019" name="Genome Biol. Evol.">
        <title>Day and night: Metabolic profiles and evolutionary relationships of six axenic non-marine cyanobacteria.</title>
        <authorList>
            <person name="Will S.E."/>
            <person name="Henke P."/>
            <person name="Boedeker C."/>
            <person name="Huang S."/>
            <person name="Brinkmann H."/>
            <person name="Rohde M."/>
            <person name="Jarek M."/>
            <person name="Friedl T."/>
            <person name="Seufert S."/>
            <person name="Schumacher M."/>
            <person name="Overmann J."/>
            <person name="Neumann-Schaal M."/>
            <person name="Petersen J."/>
        </authorList>
    </citation>
    <scope>NUCLEOTIDE SEQUENCE [LARGE SCALE GENOMIC DNA]</scope>
    <source>
        <strain evidence="7 8">PCC 6912</strain>
    </source>
</reference>
<evidence type="ECO:0000256" key="1">
    <source>
        <dbReference type="ARBA" id="ARBA00012513"/>
    </source>
</evidence>
<protein>
    <recommendedName>
        <fullName evidence="1">non-specific serine/threonine protein kinase</fullName>
        <ecNumber evidence="1">2.7.11.1</ecNumber>
    </recommendedName>
</protein>
<feature type="domain" description="Protein kinase" evidence="6">
    <location>
        <begin position="1"/>
        <end position="118"/>
    </location>
</feature>
<evidence type="ECO:0000256" key="2">
    <source>
        <dbReference type="ARBA" id="ARBA00022679"/>
    </source>
</evidence>
<evidence type="ECO:0000313" key="8">
    <source>
        <dbReference type="Proteomes" id="UP000268857"/>
    </source>
</evidence>
<organism evidence="7 8">
    <name type="scientific">Chlorogloeopsis fritschii PCC 6912</name>
    <dbReference type="NCBI Taxonomy" id="211165"/>
    <lineage>
        <taxon>Bacteria</taxon>
        <taxon>Bacillati</taxon>
        <taxon>Cyanobacteriota</taxon>
        <taxon>Cyanophyceae</taxon>
        <taxon>Nostocales</taxon>
        <taxon>Chlorogloeopsidaceae</taxon>
        <taxon>Chlorogloeopsis</taxon>
    </lineage>
</organism>
<evidence type="ECO:0000256" key="5">
    <source>
        <dbReference type="ARBA" id="ARBA00022840"/>
    </source>
</evidence>
<keyword evidence="2" id="KW-0808">Transferase</keyword>
<dbReference type="PANTHER" id="PTHR43289">
    <property type="entry name" value="MITOGEN-ACTIVATED PROTEIN KINASE KINASE KINASE 20-RELATED"/>
    <property type="match status" value="1"/>
</dbReference>
<dbReference type="SMART" id="SM00220">
    <property type="entry name" value="S_TKc"/>
    <property type="match status" value="1"/>
</dbReference>
<gene>
    <name evidence="7" type="ORF">PCC6912_30400</name>
</gene>
<evidence type="ECO:0000259" key="6">
    <source>
        <dbReference type="PROSITE" id="PS50011"/>
    </source>
</evidence>
<dbReference type="OrthoDB" id="581647at2"/>
<dbReference type="SUPFAM" id="SSF56112">
    <property type="entry name" value="Protein kinase-like (PK-like)"/>
    <property type="match status" value="1"/>
</dbReference>
<dbReference type="EMBL" id="RSCJ01000011">
    <property type="protein sequence ID" value="RUR80180.1"/>
    <property type="molecule type" value="Genomic_DNA"/>
</dbReference>
<dbReference type="GO" id="GO:0005524">
    <property type="term" value="F:ATP binding"/>
    <property type="evidence" value="ECO:0007669"/>
    <property type="project" value="UniProtKB-KW"/>
</dbReference>
<dbReference type="PANTHER" id="PTHR43289:SF6">
    <property type="entry name" value="SERINE_THREONINE-PROTEIN KINASE NEKL-3"/>
    <property type="match status" value="1"/>
</dbReference>
<keyword evidence="4" id="KW-0418">Kinase</keyword>
<keyword evidence="8" id="KW-1185">Reference proteome</keyword>
<evidence type="ECO:0000256" key="3">
    <source>
        <dbReference type="ARBA" id="ARBA00022741"/>
    </source>
</evidence>
<dbReference type="AlphaFoldDB" id="A0A3S0ZUI9"/>
<sequence length="118" mass="13427">MNEAIKLAKCTHPHIVQIHELIQEGELWCMVMEYIDGEDLGSLVENRGFLAEAEALHYIQQIGEALTIVHNNGLLHRDIKPHNIMVRSGKLEAVLIDFGIAREFTQNLTQTHTQILTF</sequence>
<dbReference type="InterPro" id="IPR011009">
    <property type="entry name" value="Kinase-like_dom_sf"/>
</dbReference>
<dbReference type="InterPro" id="IPR000719">
    <property type="entry name" value="Prot_kinase_dom"/>
</dbReference>
<comment type="caution">
    <text evidence="7">The sequence shown here is derived from an EMBL/GenBank/DDBJ whole genome shotgun (WGS) entry which is preliminary data.</text>
</comment>
<dbReference type="PROSITE" id="PS00108">
    <property type="entry name" value="PROTEIN_KINASE_ST"/>
    <property type="match status" value="1"/>
</dbReference>
<proteinExistence type="predicted"/>
<evidence type="ECO:0000313" key="7">
    <source>
        <dbReference type="EMBL" id="RUR80180.1"/>
    </source>
</evidence>
<dbReference type="InterPro" id="IPR008271">
    <property type="entry name" value="Ser/Thr_kinase_AS"/>
</dbReference>
<dbReference type="Proteomes" id="UP000268857">
    <property type="component" value="Unassembled WGS sequence"/>
</dbReference>
<dbReference type="EC" id="2.7.11.1" evidence="1"/>
<name>A0A3S0ZUI9_CHLFR</name>
<dbReference type="GO" id="GO:0004674">
    <property type="term" value="F:protein serine/threonine kinase activity"/>
    <property type="evidence" value="ECO:0007669"/>
    <property type="project" value="UniProtKB-EC"/>
</dbReference>
<dbReference type="PROSITE" id="PS50011">
    <property type="entry name" value="PROTEIN_KINASE_DOM"/>
    <property type="match status" value="1"/>
</dbReference>
<accession>A0A3S0ZUI9</accession>
<dbReference type="RefSeq" id="WP_071588425.1">
    <property type="nucleotide sequence ID" value="NZ_AJLN01000050.1"/>
</dbReference>
<dbReference type="Pfam" id="PF00069">
    <property type="entry name" value="Pkinase"/>
    <property type="match status" value="1"/>
</dbReference>
<evidence type="ECO:0000256" key="4">
    <source>
        <dbReference type="ARBA" id="ARBA00022777"/>
    </source>
</evidence>
<dbReference type="Gene3D" id="1.10.510.10">
    <property type="entry name" value="Transferase(Phosphotransferase) domain 1"/>
    <property type="match status" value="1"/>
</dbReference>
<keyword evidence="3" id="KW-0547">Nucleotide-binding</keyword>
<keyword evidence="5" id="KW-0067">ATP-binding</keyword>
<dbReference type="STRING" id="211165.GCA_000317285_01408"/>